<proteinExistence type="inferred from homology"/>
<feature type="signal peptide" evidence="5">
    <location>
        <begin position="1"/>
        <end position="21"/>
    </location>
</feature>
<evidence type="ECO:0000256" key="3">
    <source>
        <dbReference type="ARBA" id="ARBA00022801"/>
    </source>
</evidence>
<feature type="chain" id="PRO_5028982662" evidence="5">
    <location>
        <begin position="22"/>
        <end position="511"/>
    </location>
</feature>
<dbReference type="GO" id="GO:0004065">
    <property type="term" value="F:arylsulfatase activity"/>
    <property type="evidence" value="ECO:0007669"/>
    <property type="project" value="TreeGrafter"/>
</dbReference>
<dbReference type="PANTHER" id="PTHR42693">
    <property type="entry name" value="ARYLSULFATASE FAMILY MEMBER"/>
    <property type="match status" value="1"/>
</dbReference>
<evidence type="ECO:0000256" key="1">
    <source>
        <dbReference type="ARBA" id="ARBA00008779"/>
    </source>
</evidence>
<organism evidence="7 8">
    <name type="scientific">Pontiella desulfatans</name>
    <dbReference type="NCBI Taxonomy" id="2750659"/>
    <lineage>
        <taxon>Bacteria</taxon>
        <taxon>Pseudomonadati</taxon>
        <taxon>Kiritimatiellota</taxon>
        <taxon>Kiritimatiellia</taxon>
        <taxon>Kiritimatiellales</taxon>
        <taxon>Pontiellaceae</taxon>
        <taxon>Pontiella</taxon>
    </lineage>
</organism>
<dbReference type="PANTHER" id="PTHR42693:SF53">
    <property type="entry name" value="ENDO-4-O-SULFATASE"/>
    <property type="match status" value="1"/>
</dbReference>
<dbReference type="GO" id="GO:0046872">
    <property type="term" value="F:metal ion binding"/>
    <property type="evidence" value="ECO:0007669"/>
    <property type="project" value="UniProtKB-KW"/>
</dbReference>
<dbReference type="Proteomes" id="UP000366872">
    <property type="component" value="Unassembled WGS sequence"/>
</dbReference>
<dbReference type="AlphaFoldDB" id="A0A6C2U1V9"/>
<dbReference type="PROSITE" id="PS00149">
    <property type="entry name" value="SULFATASE_2"/>
    <property type="match status" value="1"/>
</dbReference>
<keyword evidence="5" id="KW-0732">Signal</keyword>
<evidence type="ECO:0000256" key="4">
    <source>
        <dbReference type="ARBA" id="ARBA00022837"/>
    </source>
</evidence>
<dbReference type="EMBL" id="CAAHFG010000001">
    <property type="protein sequence ID" value="VGO13958.1"/>
    <property type="molecule type" value="Genomic_DNA"/>
</dbReference>
<evidence type="ECO:0000256" key="2">
    <source>
        <dbReference type="ARBA" id="ARBA00022723"/>
    </source>
</evidence>
<protein>
    <submittedName>
        <fullName evidence="7">Arylsulfatase</fullName>
    </submittedName>
</protein>
<dbReference type="InterPro" id="IPR024607">
    <property type="entry name" value="Sulfatase_CS"/>
</dbReference>
<sequence>MMKPRNMKCVLLGLLVFPALISTGQVVPGENRIPASGKKRTDKPNIVVFLADDFGTGCINAYGADEQLVRTPRLNQLAKDGMLFTEAYAPGSVCSPTRYAMLTGRYAWRGRLKSGVVNPGDPLLIEEGRRTVAMMLQEQGYRTAHIGKWHLGYTREVKTRNYAALEHVSPGPNDIGFHYHFGLPNNLDDQTRIYMENDGIYGLRSRRVNPYSKSFYGSQYAGYDAPQRQREKVTQDLNARARKWIRSSIEEYPDQPMFLYFAAAAVHHPIEPSAQFRGTSPVGAYGDFIQELDHSVGEVMDALAYAGELDNTLFIFSADNGSDTGGKGRPERFAIDAGLKINGERRGDKHTIWEGGVRVPFIVRWPGQVQAGQVSDRLVSLADIYSTLQHIVTGKPVSGFDDAPDSFSFADEISRCNHAGPMRKHAVLNNVHGVKALCMDNWKYIEGRNDEMSELLIKRSNKKELAPGLYQLDKDPMESNNVIDQFPEVVEQLKAQFQSIRATESERKASL</sequence>
<keyword evidence="2" id="KW-0479">Metal-binding</keyword>
<dbReference type="Gene3D" id="3.40.720.10">
    <property type="entry name" value="Alkaline Phosphatase, subunit A"/>
    <property type="match status" value="1"/>
</dbReference>
<feature type="domain" description="Sulfatase N-terminal" evidence="6">
    <location>
        <begin position="44"/>
        <end position="388"/>
    </location>
</feature>
<dbReference type="InterPro" id="IPR017850">
    <property type="entry name" value="Alkaline_phosphatase_core_sf"/>
</dbReference>
<evidence type="ECO:0000313" key="7">
    <source>
        <dbReference type="EMBL" id="VGO13958.1"/>
    </source>
</evidence>
<dbReference type="SUPFAM" id="SSF53649">
    <property type="entry name" value="Alkaline phosphatase-like"/>
    <property type="match status" value="1"/>
</dbReference>
<dbReference type="Gene3D" id="3.30.1120.10">
    <property type="match status" value="1"/>
</dbReference>
<accession>A0A6C2U1V9</accession>
<dbReference type="PROSITE" id="PS00523">
    <property type="entry name" value="SULFATASE_1"/>
    <property type="match status" value="1"/>
</dbReference>
<evidence type="ECO:0000313" key="8">
    <source>
        <dbReference type="Proteomes" id="UP000366872"/>
    </source>
</evidence>
<comment type="similarity">
    <text evidence="1">Belongs to the sulfatase family.</text>
</comment>
<keyword evidence="3" id="KW-0378">Hydrolase</keyword>
<gene>
    <name evidence="7" type="primary">atsA_164</name>
    <name evidence="7" type="ORF">PDESU_02515</name>
</gene>
<reference evidence="7 8" key="1">
    <citation type="submission" date="2019-04" db="EMBL/GenBank/DDBJ databases">
        <authorList>
            <person name="Van Vliet M D."/>
        </authorList>
    </citation>
    <scope>NUCLEOTIDE SEQUENCE [LARGE SCALE GENOMIC DNA]</scope>
    <source>
        <strain evidence="7 8">F1</strain>
    </source>
</reference>
<name>A0A6C2U1V9_PONDE</name>
<dbReference type="InterPro" id="IPR000917">
    <property type="entry name" value="Sulfatase_N"/>
</dbReference>
<dbReference type="Pfam" id="PF00884">
    <property type="entry name" value="Sulfatase"/>
    <property type="match status" value="1"/>
</dbReference>
<dbReference type="InterPro" id="IPR050738">
    <property type="entry name" value="Sulfatase"/>
</dbReference>
<dbReference type="CDD" id="cd16143">
    <property type="entry name" value="ARS_like"/>
    <property type="match status" value="1"/>
</dbReference>
<keyword evidence="4" id="KW-0106">Calcium</keyword>
<evidence type="ECO:0000259" key="6">
    <source>
        <dbReference type="Pfam" id="PF00884"/>
    </source>
</evidence>
<evidence type="ECO:0000256" key="5">
    <source>
        <dbReference type="SAM" id="SignalP"/>
    </source>
</evidence>
<keyword evidence="8" id="KW-1185">Reference proteome</keyword>